<dbReference type="GO" id="GO:0001681">
    <property type="term" value="F:sialate O-acetylesterase activity"/>
    <property type="evidence" value="ECO:0007669"/>
    <property type="project" value="InterPro"/>
</dbReference>
<accession>A0A2S7U170</accession>
<organism evidence="4 5">
    <name type="scientific">Rubritalea profundi</name>
    <dbReference type="NCBI Taxonomy" id="1658618"/>
    <lineage>
        <taxon>Bacteria</taxon>
        <taxon>Pseudomonadati</taxon>
        <taxon>Verrucomicrobiota</taxon>
        <taxon>Verrucomicrobiia</taxon>
        <taxon>Verrucomicrobiales</taxon>
        <taxon>Rubritaleaceae</taxon>
        <taxon>Rubritalea</taxon>
    </lineage>
</organism>
<proteinExistence type="predicted"/>
<evidence type="ECO:0000313" key="5">
    <source>
        <dbReference type="Proteomes" id="UP000239907"/>
    </source>
</evidence>
<feature type="chain" id="PRO_5015745800" description="Sialate O-acetylesterase domain-containing protein" evidence="2">
    <location>
        <begin position="34"/>
        <end position="489"/>
    </location>
</feature>
<dbReference type="EMBL" id="MQWA01000001">
    <property type="protein sequence ID" value="PQJ28749.1"/>
    <property type="molecule type" value="Genomic_DNA"/>
</dbReference>
<evidence type="ECO:0000313" key="4">
    <source>
        <dbReference type="EMBL" id="PQJ28749.1"/>
    </source>
</evidence>
<dbReference type="OrthoDB" id="9795554at2"/>
<dbReference type="Gene3D" id="3.40.50.1110">
    <property type="entry name" value="SGNH hydrolase"/>
    <property type="match status" value="1"/>
</dbReference>
<dbReference type="InterPro" id="IPR039329">
    <property type="entry name" value="SIAE"/>
</dbReference>
<name>A0A2S7U170_9BACT</name>
<gene>
    <name evidence="4" type="ORF">BSZ32_09725</name>
</gene>
<dbReference type="InterPro" id="IPR005181">
    <property type="entry name" value="SASA"/>
</dbReference>
<evidence type="ECO:0000259" key="3">
    <source>
        <dbReference type="Pfam" id="PF03629"/>
    </source>
</evidence>
<evidence type="ECO:0000256" key="1">
    <source>
        <dbReference type="ARBA" id="ARBA00022801"/>
    </source>
</evidence>
<dbReference type="InterPro" id="IPR036514">
    <property type="entry name" value="SGNH_hydro_sf"/>
</dbReference>
<dbReference type="PANTHER" id="PTHR22901">
    <property type="entry name" value="SIALATE O-ACETYLESTERASE"/>
    <property type="match status" value="1"/>
</dbReference>
<dbReference type="AlphaFoldDB" id="A0A2S7U170"/>
<dbReference type="Proteomes" id="UP000239907">
    <property type="component" value="Unassembled WGS sequence"/>
</dbReference>
<evidence type="ECO:0000256" key="2">
    <source>
        <dbReference type="SAM" id="SignalP"/>
    </source>
</evidence>
<protein>
    <recommendedName>
        <fullName evidence="3">Sialate O-acetylesterase domain-containing protein</fullName>
    </recommendedName>
</protein>
<comment type="caution">
    <text evidence="4">The sequence shown here is derived from an EMBL/GenBank/DDBJ whole genome shotgun (WGS) entry which is preliminary data.</text>
</comment>
<sequence length="489" mass="53630">MSLIPTKSSFRFALHATFCVLVLGLTTAGSLPAAELSTAFPKEKPPLELTPRLGRPFGDNAVFQQKMPVPIWGWTLPGTDVEVTFDKQKHVTKAAADGRFEVKLDAMPADKLKSVNDAPTGRTLTVITRAGGKQEKKECSNILIGEVWLCSGQSNMSVRFSHKQGTKESQVNADFPALRFLETEWTVSTPKTVGRCYSIAFVFGRKLQSELLVPIGLMNAAVAGTGIEGWQYIAPGEPPIKTKYQNFIPKIEPLVGHAMRGALWYQGEANVKNGKDYLPKLKRLIDGWRGVWNQGDYPFYFVQLAAQGQSPTDQPAGGDGRAAIRNAQFEALSIPNTGMAVAIDIGEKKEHPFNKYDVGLRLAYWALHNDYGKKEVVPSGPLYKNHKIEGSTIRVKFNYAGNGLMLANKDRFQPPVPTPDAAIPWLSIQAKDGKWHWAVGKIEGSDLIVSSKAVAEPIAVRYGYTQFPVGCNLYNKTGLPASPFSTSGY</sequence>
<dbReference type="Pfam" id="PF03629">
    <property type="entry name" value="SASA"/>
    <property type="match status" value="1"/>
</dbReference>
<reference evidence="4 5" key="1">
    <citation type="submission" date="2016-12" db="EMBL/GenBank/DDBJ databases">
        <title>Study of bacterial adaptation to deep sea.</title>
        <authorList>
            <person name="Song J."/>
            <person name="Yoshizawa S."/>
            <person name="Kogure K."/>
        </authorList>
    </citation>
    <scope>NUCLEOTIDE SEQUENCE [LARGE SCALE GENOMIC DNA]</scope>
    <source>
        <strain evidence="4 5">SAORIC-165</strain>
    </source>
</reference>
<keyword evidence="5" id="KW-1185">Reference proteome</keyword>
<dbReference type="RefSeq" id="WP_105043246.1">
    <property type="nucleotide sequence ID" value="NZ_MQWA01000001.1"/>
</dbReference>
<keyword evidence="2" id="KW-0732">Signal</keyword>
<feature type="signal peptide" evidence="2">
    <location>
        <begin position="1"/>
        <end position="33"/>
    </location>
</feature>
<dbReference type="SUPFAM" id="SSF52266">
    <property type="entry name" value="SGNH hydrolase"/>
    <property type="match status" value="1"/>
</dbReference>
<dbReference type="PANTHER" id="PTHR22901:SF0">
    <property type="entry name" value="SIALATE O-ACETYLESTERASE"/>
    <property type="match status" value="1"/>
</dbReference>
<dbReference type="GO" id="GO:0005975">
    <property type="term" value="P:carbohydrate metabolic process"/>
    <property type="evidence" value="ECO:0007669"/>
    <property type="project" value="TreeGrafter"/>
</dbReference>
<keyword evidence="1" id="KW-0378">Hydrolase</keyword>
<feature type="domain" description="Sialate O-acetylesterase" evidence="3">
    <location>
        <begin position="146"/>
        <end position="351"/>
    </location>
</feature>